<proteinExistence type="predicted"/>
<evidence type="ECO:0000313" key="9">
    <source>
        <dbReference type="Proteomes" id="UP000434036"/>
    </source>
</evidence>
<dbReference type="PANTHER" id="PTHR43266:SF2">
    <property type="entry name" value="MAJOR FACILITATOR SUPERFAMILY (MFS) PROFILE DOMAIN-CONTAINING PROTEIN"/>
    <property type="match status" value="1"/>
</dbReference>
<feature type="transmembrane region" description="Helical" evidence="7">
    <location>
        <begin position="174"/>
        <end position="192"/>
    </location>
</feature>
<dbReference type="CDD" id="cd06173">
    <property type="entry name" value="MFS_MefA_like"/>
    <property type="match status" value="1"/>
</dbReference>
<feature type="transmembrane region" description="Helical" evidence="7">
    <location>
        <begin position="401"/>
        <end position="420"/>
    </location>
</feature>
<comment type="subcellular location">
    <subcellularLocation>
        <location evidence="1">Cell membrane</location>
        <topology evidence="1">Multi-pass membrane protein</topology>
    </subcellularLocation>
</comment>
<feature type="transmembrane region" description="Helical" evidence="7">
    <location>
        <begin position="359"/>
        <end position="381"/>
    </location>
</feature>
<dbReference type="Pfam" id="PF07690">
    <property type="entry name" value="MFS_1"/>
    <property type="match status" value="1"/>
</dbReference>
<evidence type="ECO:0000256" key="3">
    <source>
        <dbReference type="ARBA" id="ARBA00022475"/>
    </source>
</evidence>
<reference evidence="8 9" key="1">
    <citation type="submission" date="2019-12" db="EMBL/GenBank/DDBJ databases">
        <authorList>
            <person name="Yang R."/>
        </authorList>
    </citation>
    <scope>NUCLEOTIDE SEQUENCE [LARGE SCALE GENOMIC DNA]</scope>
    <source>
        <strain evidence="8 9">DONG20-135</strain>
    </source>
</reference>
<evidence type="ECO:0000256" key="2">
    <source>
        <dbReference type="ARBA" id="ARBA00022448"/>
    </source>
</evidence>
<organism evidence="8 9">
    <name type="scientific">Copranaerobaculum intestinale</name>
    <dbReference type="NCBI Taxonomy" id="2692629"/>
    <lineage>
        <taxon>Bacteria</taxon>
        <taxon>Bacillati</taxon>
        <taxon>Bacillota</taxon>
        <taxon>Erysipelotrichia</taxon>
        <taxon>Erysipelotrichales</taxon>
        <taxon>Erysipelotrichaceae</taxon>
        <taxon>Copranaerobaculum</taxon>
    </lineage>
</organism>
<dbReference type="InterPro" id="IPR036259">
    <property type="entry name" value="MFS_trans_sf"/>
</dbReference>
<dbReference type="InterPro" id="IPR011701">
    <property type="entry name" value="MFS"/>
</dbReference>
<evidence type="ECO:0000256" key="6">
    <source>
        <dbReference type="ARBA" id="ARBA00023136"/>
    </source>
</evidence>
<feature type="transmembrane region" description="Helical" evidence="7">
    <location>
        <begin position="81"/>
        <end position="101"/>
    </location>
</feature>
<keyword evidence="9" id="KW-1185">Reference proteome</keyword>
<dbReference type="SUPFAM" id="SSF103473">
    <property type="entry name" value="MFS general substrate transporter"/>
    <property type="match status" value="1"/>
</dbReference>
<feature type="transmembrane region" description="Helical" evidence="7">
    <location>
        <begin position="258"/>
        <end position="282"/>
    </location>
</feature>
<evidence type="ECO:0000256" key="5">
    <source>
        <dbReference type="ARBA" id="ARBA00022989"/>
    </source>
</evidence>
<dbReference type="Gene3D" id="1.20.1250.20">
    <property type="entry name" value="MFS general substrate transporter like domains"/>
    <property type="match status" value="1"/>
</dbReference>
<gene>
    <name evidence="8" type="ORF">GSF08_04000</name>
</gene>
<reference evidence="8 9" key="2">
    <citation type="submission" date="2020-01" db="EMBL/GenBank/DDBJ databases">
        <title>Clostridiaceae sp. nov. isolated from the gut of human by culturomics.</title>
        <authorList>
            <person name="Chang Y."/>
        </authorList>
    </citation>
    <scope>NUCLEOTIDE SEQUENCE [LARGE SCALE GENOMIC DNA]</scope>
    <source>
        <strain evidence="8 9">DONG20-135</strain>
    </source>
</reference>
<evidence type="ECO:0000256" key="1">
    <source>
        <dbReference type="ARBA" id="ARBA00004651"/>
    </source>
</evidence>
<name>A0A6N8U4H1_9FIRM</name>
<dbReference type="EMBL" id="WUUQ01000001">
    <property type="protein sequence ID" value="MXQ73098.1"/>
    <property type="molecule type" value="Genomic_DNA"/>
</dbReference>
<feature type="transmembrane region" description="Helical" evidence="7">
    <location>
        <begin position="225"/>
        <end position="246"/>
    </location>
</feature>
<evidence type="ECO:0000256" key="4">
    <source>
        <dbReference type="ARBA" id="ARBA00022692"/>
    </source>
</evidence>
<dbReference type="Proteomes" id="UP000434036">
    <property type="component" value="Unassembled WGS sequence"/>
</dbReference>
<keyword evidence="2" id="KW-0813">Transport</keyword>
<feature type="transmembrane region" description="Helical" evidence="7">
    <location>
        <begin position="313"/>
        <end position="338"/>
    </location>
</feature>
<evidence type="ECO:0000256" key="7">
    <source>
        <dbReference type="SAM" id="Phobius"/>
    </source>
</evidence>
<comment type="caution">
    <text evidence="8">The sequence shown here is derived from an EMBL/GenBank/DDBJ whole genome shotgun (WGS) entry which is preliminary data.</text>
</comment>
<sequence length="442" mass="48829">MKNYKIMYHDLHAFLLLWSTQSLSQLGSSMTNFALVIWLYQKTGSAMSTALLTVCSYAPYVLCSIFAGALSDRWNKRVTMLISDSFAAVCTILIFILLKSGHLEIWHLYILNTCNGLMDTIQGPASDVAISILTPKAYYQKVSGMRSFSNSLITVLTPMLATALFTLLGMDAVIAFDLFTFLLAFLTLYYFIMIPDVSKDHQETAEGILQASKAGLQYLKKHRGILDLMLFLASINLIASIYDAVLPAMVLSKIHGNAAALGIINMCAGFAALIGSILISLLPSPKSRVRVICNALLVSMSTENFFLAFGKSVPIWCVGAVLGWLFVPIMNANMDVLFRTRIPITIQGRVYAIRNSLQFFTIPIGYLTGGFLVDHVVEPLMKSLPTDHFLHQLFGLGKGSGAAFLFFMIGIGGVCVCLLFRKDKYIWRLESNDEHIISSSNQ</sequence>
<keyword evidence="3" id="KW-1003">Cell membrane</keyword>
<feature type="transmembrane region" description="Helical" evidence="7">
    <location>
        <begin position="48"/>
        <end position="69"/>
    </location>
</feature>
<keyword evidence="5 7" id="KW-1133">Transmembrane helix</keyword>
<dbReference type="GO" id="GO:0005886">
    <property type="term" value="C:plasma membrane"/>
    <property type="evidence" value="ECO:0007669"/>
    <property type="project" value="UniProtKB-SubCell"/>
</dbReference>
<protein>
    <submittedName>
        <fullName evidence="8">MFS transporter</fullName>
    </submittedName>
</protein>
<dbReference type="AlphaFoldDB" id="A0A6N8U4H1"/>
<dbReference type="GO" id="GO:0022857">
    <property type="term" value="F:transmembrane transporter activity"/>
    <property type="evidence" value="ECO:0007669"/>
    <property type="project" value="InterPro"/>
</dbReference>
<feature type="transmembrane region" description="Helical" evidence="7">
    <location>
        <begin position="151"/>
        <end position="168"/>
    </location>
</feature>
<keyword evidence="4 7" id="KW-0812">Transmembrane</keyword>
<dbReference type="PANTHER" id="PTHR43266">
    <property type="entry name" value="MACROLIDE-EFFLUX PROTEIN"/>
    <property type="match status" value="1"/>
</dbReference>
<keyword evidence="6 7" id="KW-0472">Membrane</keyword>
<feature type="transmembrane region" description="Helical" evidence="7">
    <location>
        <begin position="289"/>
        <end position="307"/>
    </location>
</feature>
<dbReference type="RefSeq" id="WP_160624520.1">
    <property type="nucleotide sequence ID" value="NZ_WUUQ01000001.1"/>
</dbReference>
<evidence type="ECO:0000313" key="8">
    <source>
        <dbReference type="EMBL" id="MXQ73098.1"/>
    </source>
</evidence>
<accession>A0A6N8U4H1</accession>